<keyword evidence="2 6" id="KW-0812">Transmembrane</keyword>
<dbReference type="InterPro" id="IPR036259">
    <property type="entry name" value="MFS_trans_sf"/>
</dbReference>
<dbReference type="Pfam" id="PF07690">
    <property type="entry name" value="MFS_1"/>
    <property type="match status" value="1"/>
</dbReference>
<dbReference type="InterPro" id="IPR011701">
    <property type="entry name" value="MFS"/>
</dbReference>
<comment type="subcellular location">
    <subcellularLocation>
        <location evidence="1">Membrane</location>
        <topology evidence="1">Multi-pass membrane protein</topology>
    </subcellularLocation>
</comment>
<feature type="non-terminal residue" evidence="8">
    <location>
        <position position="1"/>
    </location>
</feature>
<feature type="transmembrane region" description="Helical" evidence="6">
    <location>
        <begin position="96"/>
        <end position="116"/>
    </location>
</feature>
<feature type="transmembrane region" description="Helical" evidence="6">
    <location>
        <begin position="284"/>
        <end position="304"/>
    </location>
</feature>
<accession>A0A3E2HIH8</accession>
<keyword evidence="4 6" id="KW-0472">Membrane</keyword>
<feature type="transmembrane region" description="Helical" evidence="6">
    <location>
        <begin position="243"/>
        <end position="264"/>
    </location>
</feature>
<sequence length="486" mass="52857">MKLRSNLSQGLYNFATALRMSPVQALVWFTCWAAWTLGSLQFYCLPFTLSNIATYLDVKQSKISEANTTAMLSRSIGAVIFGALSDQYGRKVPMITNLICMGVLTLASGFVTTYPALIGVRFTFGIAYGGIYGLVMATVLEATPRKARGIVSGFTQQGFASGYMLASGLHLAMSKYKWQALFWLAAGITVPIFILRLFTPSYSVTAAAVEDNAGSTTHISDAAAVGGNLSFYKKLKYVVRYHYGILIYLILLTACFNTMGHGTFDLYPTFLVTQRKLPVKQQTWVTIILQSGGVSGAIVGGYLGARYSLKWVSFCFAIFAGPFLPLYALPKTWNMLALGAFFMQFGYGGAIGNLGNILQEICPHPGMRAAFGGVAYNLGNAISAIAPTIETKLGETYSLPDGTPDYARTQLILVGIVLGFLIIFLGIMPSKSLNKNWDMEDPNAEIPHLSRNIIQQELEDRAKTDNGKGSEGESAEAIHFENQSKV</sequence>
<organism evidence="8 9">
    <name type="scientific">Scytalidium lignicola</name>
    <name type="common">Hyphomycete</name>
    <dbReference type="NCBI Taxonomy" id="5539"/>
    <lineage>
        <taxon>Eukaryota</taxon>
        <taxon>Fungi</taxon>
        <taxon>Dikarya</taxon>
        <taxon>Ascomycota</taxon>
        <taxon>Pezizomycotina</taxon>
        <taxon>Leotiomycetes</taxon>
        <taxon>Leotiomycetes incertae sedis</taxon>
        <taxon>Scytalidium</taxon>
    </lineage>
</organism>
<dbReference type="InterPro" id="IPR020846">
    <property type="entry name" value="MFS_dom"/>
</dbReference>
<evidence type="ECO:0000256" key="3">
    <source>
        <dbReference type="ARBA" id="ARBA00022989"/>
    </source>
</evidence>
<evidence type="ECO:0000256" key="2">
    <source>
        <dbReference type="ARBA" id="ARBA00022692"/>
    </source>
</evidence>
<feature type="non-terminal residue" evidence="8">
    <location>
        <position position="486"/>
    </location>
</feature>
<proteinExistence type="predicted"/>
<feature type="compositionally biased region" description="Basic and acidic residues" evidence="5">
    <location>
        <begin position="458"/>
        <end position="486"/>
    </location>
</feature>
<evidence type="ECO:0000256" key="1">
    <source>
        <dbReference type="ARBA" id="ARBA00004141"/>
    </source>
</evidence>
<dbReference type="STRING" id="5539.A0A3E2HIH8"/>
<feature type="transmembrane region" description="Helical" evidence="6">
    <location>
        <begin position="122"/>
        <end position="142"/>
    </location>
</feature>
<feature type="transmembrane region" description="Helical" evidence="6">
    <location>
        <begin position="335"/>
        <end position="358"/>
    </location>
</feature>
<name>A0A3E2HIH8_SCYLI</name>
<evidence type="ECO:0000259" key="7">
    <source>
        <dbReference type="PROSITE" id="PS50850"/>
    </source>
</evidence>
<evidence type="ECO:0000313" key="8">
    <source>
        <dbReference type="EMBL" id="RFU33115.1"/>
    </source>
</evidence>
<feature type="domain" description="Major facilitator superfamily (MFS) profile" evidence="7">
    <location>
        <begin position="27"/>
        <end position="432"/>
    </location>
</feature>
<evidence type="ECO:0000256" key="5">
    <source>
        <dbReference type="SAM" id="MobiDB-lite"/>
    </source>
</evidence>
<dbReference type="GO" id="GO:0005886">
    <property type="term" value="C:plasma membrane"/>
    <property type="evidence" value="ECO:0007669"/>
    <property type="project" value="TreeGrafter"/>
</dbReference>
<keyword evidence="9" id="KW-1185">Reference proteome</keyword>
<feature type="transmembrane region" description="Helical" evidence="6">
    <location>
        <begin position="311"/>
        <end position="329"/>
    </location>
</feature>
<feature type="transmembrane region" description="Helical" evidence="6">
    <location>
        <begin position="21"/>
        <end position="43"/>
    </location>
</feature>
<comment type="caution">
    <text evidence="8">The sequence shown here is derived from an EMBL/GenBank/DDBJ whole genome shotgun (WGS) entry which is preliminary data.</text>
</comment>
<dbReference type="PANTHER" id="PTHR23508">
    <property type="entry name" value="CARBOXYLIC ACID TRANSPORTER PROTEIN HOMOLOG"/>
    <property type="match status" value="1"/>
</dbReference>
<feature type="transmembrane region" description="Helical" evidence="6">
    <location>
        <begin position="370"/>
        <end position="389"/>
    </location>
</feature>
<dbReference type="GO" id="GO:0046943">
    <property type="term" value="F:carboxylic acid transmembrane transporter activity"/>
    <property type="evidence" value="ECO:0007669"/>
    <property type="project" value="TreeGrafter"/>
</dbReference>
<evidence type="ECO:0000256" key="4">
    <source>
        <dbReference type="ARBA" id="ARBA00023136"/>
    </source>
</evidence>
<keyword evidence="3 6" id="KW-1133">Transmembrane helix</keyword>
<dbReference type="PROSITE" id="PS50850">
    <property type="entry name" value="MFS"/>
    <property type="match status" value="1"/>
</dbReference>
<dbReference type="OrthoDB" id="5296287at2759"/>
<dbReference type="Gene3D" id="1.20.1250.20">
    <property type="entry name" value="MFS general substrate transporter like domains"/>
    <property type="match status" value="2"/>
</dbReference>
<feature type="transmembrane region" description="Helical" evidence="6">
    <location>
        <begin position="409"/>
        <end position="427"/>
    </location>
</feature>
<feature type="region of interest" description="Disordered" evidence="5">
    <location>
        <begin position="455"/>
        <end position="486"/>
    </location>
</feature>
<reference evidence="8 9" key="1">
    <citation type="submission" date="2018-05" db="EMBL/GenBank/DDBJ databases">
        <title>Draft genome sequence of Scytalidium lignicola DSM 105466, a ubiquitous saprotrophic fungus.</title>
        <authorList>
            <person name="Buettner E."/>
            <person name="Gebauer A.M."/>
            <person name="Hofrichter M."/>
            <person name="Liers C."/>
            <person name="Kellner H."/>
        </authorList>
    </citation>
    <scope>NUCLEOTIDE SEQUENCE [LARGE SCALE GENOMIC DNA]</scope>
    <source>
        <strain evidence="8 9">DSM 105466</strain>
    </source>
</reference>
<feature type="transmembrane region" description="Helical" evidence="6">
    <location>
        <begin position="180"/>
        <end position="198"/>
    </location>
</feature>
<dbReference type="CDD" id="cd17316">
    <property type="entry name" value="MFS_SV2_like"/>
    <property type="match status" value="1"/>
</dbReference>
<evidence type="ECO:0000313" key="9">
    <source>
        <dbReference type="Proteomes" id="UP000258309"/>
    </source>
</evidence>
<dbReference type="EMBL" id="NCSJ02000041">
    <property type="protein sequence ID" value="RFU33115.1"/>
    <property type="molecule type" value="Genomic_DNA"/>
</dbReference>
<dbReference type="SUPFAM" id="SSF103473">
    <property type="entry name" value="MFS general substrate transporter"/>
    <property type="match status" value="1"/>
</dbReference>
<dbReference type="PANTHER" id="PTHR23508:SF10">
    <property type="entry name" value="CARBOXYLIC ACID TRANSPORTER PROTEIN HOMOLOG"/>
    <property type="match status" value="1"/>
</dbReference>
<dbReference type="AlphaFoldDB" id="A0A3E2HIH8"/>
<gene>
    <name evidence="8" type="ORF">B7463_g3225</name>
</gene>
<dbReference type="OMA" id="FLQFFYG"/>
<dbReference type="Proteomes" id="UP000258309">
    <property type="component" value="Unassembled WGS sequence"/>
</dbReference>
<protein>
    <recommendedName>
        <fullName evidence="7">Major facilitator superfamily (MFS) profile domain-containing protein</fullName>
    </recommendedName>
</protein>
<evidence type="ECO:0000256" key="6">
    <source>
        <dbReference type="SAM" id="Phobius"/>
    </source>
</evidence>